<dbReference type="RefSeq" id="WP_311183688.1">
    <property type="nucleotide sequence ID" value="NZ_CP115543.1"/>
</dbReference>
<organism evidence="1 2">
    <name type="scientific">Stenotrophomonas aracearum</name>
    <dbReference type="NCBI Taxonomy" id="3003272"/>
    <lineage>
        <taxon>Bacteria</taxon>
        <taxon>Pseudomonadati</taxon>
        <taxon>Pseudomonadota</taxon>
        <taxon>Gammaproteobacteria</taxon>
        <taxon>Lysobacterales</taxon>
        <taxon>Lysobacteraceae</taxon>
        <taxon>Stenotrophomonas</taxon>
    </lineage>
</organism>
<name>A0ABY9YEA2_9GAMM</name>
<keyword evidence="2" id="KW-1185">Reference proteome</keyword>
<sequence>MIKIMNKEISSKAEGTRYYTFRIKKRDVHGLALVLSFWFLWSEGAEIAKLFGTLFEAIK</sequence>
<dbReference type="EMBL" id="CP115543">
    <property type="protein sequence ID" value="WNH49197.1"/>
    <property type="molecule type" value="Genomic_DNA"/>
</dbReference>
<proteinExistence type="predicted"/>
<reference evidence="1 2" key="1">
    <citation type="submission" date="2022-12" db="EMBL/GenBank/DDBJ databases">
        <title>Two new species, Stenotrophomonas aracearum and Stenotrophomonas oahuensis, isolated from Anthurium (Araceae family) in Hawaii.</title>
        <authorList>
            <person name="Chunag S.C."/>
            <person name="Dobhal S."/>
            <person name="Alvarez A."/>
            <person name="Arif M."/>
        </authorList>
    </citation>
    <scope>NUCLEOTIDE SEQUENCE [LARGE SCALE GENOMIC DNA]</scope>
    <source>
        <strain evidence="1 2">A5588</strain>
    </source>
</reference>
<evidence type="ECO:0000313" key="2">
    <source>
        <dbReference type="Proteomes" id="UP001305421"/>
    </source>
</evidence>
<dbReference type="Proteomes" id="UP001305421">
    <property type="component" value="Chromosome"/>
</dbReference>
<evidence type="ECO:0000313" key="1">
    <source>
        <dbReference type="EMBL" id="WNH49197.1"/>
    </source>
</evidence>
<protein>
    <submittedName>
        <fullName evidence="1">Uncharacterized protein</fullName>
    </submittedName>
</protein>
<gene>
    <name evidence="1" type="ORF">PDM28_02370</name>
</gene>
<accession>A0ABY9YEA2</accession>